<proteinExistence type="predicted"/>
<gene>
    <name evidence="1" type="ORF">MMAB1_0094</name>
</gene>
<dbReference type="AlphaFoldDB" id="A0A0X3BHB1"/>
<accession>A0A0X3BHB1</accession>
<dbReference type="KEGG" id="mema:MMAB1_0094"/>
<organism evidence="1 2">
    <name type="scientific">Methanoculleus bourgensis</name>
    <dbReference type="NCBI Taxonomy" id="83986"/>
    <lineage>
        <taxon>Archaea</taxon>
        <taxon>Methanobacteriati</taxon>
        <taxon>Methanobacteriota</taxon>
        <taxon>Stenosarchaea group</taxon>
        <taxon>Methanomicrobia</taxon>
        <taxon>Methanomicrobiales</taxon>
        <taxon>Methanomicrobiaceae</taxon>
        <taxon>Methanoculleus</taxon>
    </lineage>
</organism>
<protein>
    <submittedName>
        <fullName evidence="1">Uncharacterized protein</fullName>
    </submittedName>
</protein>
<reference evidence="1 2" key="1">
    <citation type="submission" date="2016-01" db="EMBL/GenBank/DDBJ databases">
        <authorList>
            <person name="Manzoor S."/>
        </authorList>
    </citation>
    <scope>NUCLEOTIDE SEQUENCE [LARGE SCALE GENOMIC DNA]</scope>
    <source>
        <strain evidence="1">Methanoculleus sp MAB1</strain>
    </source>
</reference>
<name>A0A0X3BHB1_9EURY</name>
<evidence type="ECO:0000313" key="2">
    <source>
        <dbReference type="Proteomes" id="UP000069850"/>
    </source>
</evidence>
<dbReference type="Proteomes" id="UP000069850">
    <property type="component" value="Chromosome 1"/>
</dbReference>
<evidence type="ECO:0000313" key="1">
    <source>
        <dbReference type="EMBL" id="CVK31311.1"/>
    </source>
</evidence>
<sequence>MSSGALQLNFPRRPPWVGDRAAPLLCSIVPPGPGCAGRGLAPSRAGMWREGAHAPSPARVSRGKLRVPASSLSLYPMNAPAWLSARGW</sequence>
<dbReference type="EMBL" id="LT158599">
    <property type="protein sequence ID" value="CVK31311.1"/>
    <property type="molecule type" value="Genomic_DNA"/>
</dbReference>